<evidence type="ECO:0000259" key="9">
    <source>
        <dbReference type="PROSITE" id="PS51657"/>
    </source>
</evidence>
<sequence>MDRSISSTSTTSDHQAIDVDNLVASYVRNIRADDGTNVSRFLGEAALREIRSQIDTSCGDFQKLNVGFKLTPDEKNALKSNFPGLEIVFRDSCFSSHSFAAAHRVCETQDIYNRFQTKTEKIIDLGGNYVTHAKQGRANVHSCCPILDVRDGARHTDRYISLAASVERRHQELPVDFCCRKFEDCNVQAPFAMAVHSISDIEIGQLAKHCVRRGVRKLIASVMMDPLMMVYDKGHMPLLNVDWEKEDVVVDGVITSTLIHFHFVDAPGLSYTHDFNKLSKYMTSNQIIVNDSYSYRVERTACLSGVYIVEMTLSMSDEISLAHLKPMRDVSCAWLSNLRKKVFVKLAVPVSMEWFTESFEIRWALMDEHLVRYVSEAAFRQFSVTKDPQVLVQYIATMLSSSSNHVVVNGITMRNGSPIALDEYVPLAVTFYVMAAWRYKMIAPGIDALKTRVEKNFDKIDDKGVIQEDFNVVNELLTDAGLKNVNLPKISDLTKSFGLRVLKGKDTVKLRDDTVLVRQRSLFREILYDLKKTFGLTLVGDDYNLISSVPSHMKALDVWRVFKDNLGFDSCLNAADCVKDLLDKHSEVMKEKLRQETERKAFLDARDKALVTIAKAIDKDDKIRDGLLPILDLCEIKEDLIAAKNSLGLTQEAIHSSDTRLPVTSATEVNPYADSIKEAISYFNEIEMTNSRNLKALGCYLNWKAGNSWMYSALRGRNENVRVYVPFERKWYPDSRDLPQYERAMSEDGYVSLHWNGNEISANCQNIIGKYHVLVVDESCVFNSGQRMIPALESALKLKPNFKVTIIDGVAGCGKTTHLKKLVNMSGNPDIVLTSNRSSSDELKESIQCDESMKYRIRTVDSYLMMKNWFSSKRLLFDECFLTHAGCVYAAATLAQVEDVVALGDTEQVPFISRLPEFRMQHQRISGKIEVQTTTYRCPRDATACLKKFFYKEKTVKTASVVETSLDLNPIASVVQIPCEDNVLYMTHMRADKDALMKIPGIRKQNVKTTHEAQGETWDNVIMFRLSKTTSLLHSGKDPTLGSCHNLVALSRHRKSFRYFTVAPNDLDDQIVKSINFSKTLTSGDFDAVRCLPNK</sequence>
<dbReference type="InterPro" id="IPR027417">
    <property type="entry name" value="P-loop_NTPase"/>
</dbReference>
<dbReference type="GeneID" id="26040136"/>
<evidence type="ECO:0000256" key="7">
    <source>
        <dbReference type="ARBA" id="ARBA00022840"/>
    </source>
</evidence>
<dbReference type="GO" id="GO:0008174">
    <property type="term" value="F:mRNA methyltransferase activity"/>
    <property type="evidence" value="ECO:0007669"/>
    <property type="project" value="UniProtKB-UniRule"/>
</dbReference>
<keyword evidence="7" id="KW-0067">ATP-binding</keyword>
<dbReference type="GO" id="GO:0005524">
    <property type="term" value="F:ATP binding"/>
    <property type="evidence" value="ECO:0007669"/>
    <property type="project" value="UniProtKB-KW"/>
</dbReference>
<keyword evidence="12" id="KW-1185">Reference proteome</keyword>
<dbReference type="SUPFAM" id="SSF52540">
    <property type="entry name" value="P-loop containing nucleoside triphosphate hydrolases"/>
    <property type="match status" value="1"/>
</dbReference>
<evidence type="ECO:0000256" key="3">
    <source>
        <dbReference type="ARBA" id="ARBA00020856"/>
    </source>
</evidence>
<name>A0A0N9H785_9BROM</name>
<dbReference type="EMBL" id="KT290039">
    <property type="protein sequence ID" value="ALF95057.1"/>
    <property type="molecule type" value="Genomic_RNA"/>
</dbReference>
<keyword evidence="4" id="KW-0808">Transferase</keyword>
<dbReference type="GO" id="GO:0016556">
    <property type="term" value="P:mRNA modification"/>
    <property type="evidence" value="ECO:0007669"/>
    <property type="project" value="InterPro"/>
</dbReference>
<keyword evidence="5" id="KW-0547">Nucleotide-binding</keyword>
<dbReference type="PROSITE" id="PS51657">
    <property type="entry name" value="PSRV_HELICASE"/>
    <property type="match status" value="1"/>
</dbReference>
<evidence type="ECO:0000259" key="10">
    <source>
        <dbReference type="PROSITE" id="PS51743"/>
    </source>
</evidence>
<comment type="similarity">
    <text evidence="2">Belongs to the bromoviridae replication protein 1a family.</text>
</comment>
<evidence type="ECO:0000256" key="4">
    <source>
        <dbReference type="ARBA" id="ARBA00022679"/>
    </source>
</evidence>
<reference evidence="11 12" key="1">
    <citation type="journal article" date="2015" name="Phytopathology">
        <title>A novel ilarvirus is associated with privet necrotic ringspot disease in the southern USA.</title>
        <authorList>
            <person name="Aboughanem-Sabanadzovic N."/>
            <person name="Tzanetakis I."/>
            <person name="Lawrence A."/>
            <person name="Stephenson R.C."/>
            <person name="Sabanadzovic S."/>
        </authorList>
    </citation>
    <scope>NUCLEOTIDE SEQUENCE [LARGE SCALE GENOMIC DNA]</scope>
    <source>
        <strain evidence="11">Win-01</strain>
    </source>
</reference>
<evidence type="ECO:0000256" key="8">
    <source>
        <dbReference type="ARBA" id="ARBA00023184"/>
    </source>
</evidence>
<dbReference type="GO" id="GO:0044167">
    <property type="term" value="C:host cell endoplasmic reticulum membrane"/>
    <property type="evidence" value="ECO:0007669"/>
    <property type="project" value="UniProtKB-SubCell"/>
</dbReference>
<dbReference type="KEGG" id="vg:26040136"/>
<organism evidence="11 12">
    <name type="scientific">Privet ringspot virus</name>
    <dbReference type="NCBI Taxonomy" id="2169960"/>
    <lineage>
        <taxon>Viruses</taxon>
        <taxon>Riboviria</taxon>
        <taxon>Orthornavirae</taxon>
        <taxon>Kitrinoviricota</taxon>
        <taxon>Alsuviricetes</taxon>
        <taxon>Martellivirales</taxon>
        <taxon>Bromoviridae</taxon>
        <taxon>Ilarvirus</taxon>
        <taxon>Ilarvirus PrRSV</taxon>
    </lineage>
</organism>
<dbReference type="Pfam" id="PF01443">
    <property type="entry name" value="Viral_helicase1"/>
    <property type="match status" value="1"/>
</dbReference>
<dbReference type="RefSeq" id="YP_009165996.1">
    <property type="nucleotide sequence ID" value="NC_027928.1"/>
</dbReference>
<dbReference type="InterPro" id="IPR002588">
    <property type="entry name" value="Alphavirus-like_MT_dom"/>
</dbReference>
<dbReference type="GO" id="GO:0006396">
    <property type="term" value="P:RNA processing"/>
    <property type="evidence" value="ECO:0007669"/>
    <property type="project" value="InterPro"/>
</dbReference>
<dbReference type="Proteomes" id="UP000204410">
    <property type="component" value="Genome"/>
</dbReference>
<dbReference type="GO" id="GO:0003723">
    <property type="term" value="F:RNA binding"/>
    <property type="evidence" value="ECO:0007669"/>
    <property type="project" value="InterPro"/>
</dbReference>
<accession>A0A0N9H785</accession>
<feature type="domain" description="Alphavirus-like MT" evidence="10">
    <location>
        <begin position="88"/>
        <end position="282"/>
    </location>
</feature>
<proteinExistence type="inferred from homology"/>
<evidence type="ECO:0000256" key="1">
    <source>
        <dbReference type="ARBA" id="ARBA00004291"/>
    </source>
</evidence>
<evidence type="ECO:0000313" key="12">
    <source>
        <dbReference type="Proteomes" id="UP000204410"/>
    </source>
</evidence>
<keyword evidence="6" id="KW-0378">Hydrolase</keyword>
<protein>
    <recommendedName>
        <fullName evidence="3">Replication protein 1a</fullName>
    </recommendedName>
</protein>
<dbReference type="Pfam" id="PF01660">
    <property type="entry name" value="Vmethyltransf"/>
    <property type="match status" value="1"/>
</dbReference>
<dbReference type="Gene3D" id="3.40.50.300">
    <property type="entry name" value="P-loop containing nucleotide triphosphate hydrolases"/>
    <property type="match status" value="2"/>
</dbReference>
<keyword evidence="8" id="KW-1038">Host endoplasmic reticulum</keyword>
<dbReference type="PROSITE" id="PS51743">
    <property type="entry name" value="ALPHAVIRUS_MT"/>
    <property type="match status" value="1"/>
</dbReference>
<evidence type="ECO:0000313" key="11">
    <source>
        <dbReference type="EMBL" id="ALF95057.1"/>
    </source>
</evidence>
<evidence type="ECO:0000256" key="5">
    <source>
        <dbReference type="ARBA" id="ARBA00022741"/>
    </source>
</evidence>
<dbReference type="InterPro" id="IPR027351">
    <property type="entry name" value="(+)RNA_virus_helicase_core_dom"/>
</dbReference>
<evidence type="ECO:0000256" key="6">
    <source>
        <dbReference type="ARBA" id="ARBA00022801"/>
    </source>
</evidence>
<feature type="domain" description="(+)RNA virus helicase C-terminal" evidence="9">
    <location>
        <begin position="780"/>
        <end position="1092"/>
    </location>
</feature>
<comment type="subcellular location">
    <subcellularLocation>
        <location evidence="1">Host endoplasmic reticulum membrane</location>
        <topology evidence="1">Peripheral membrane protein</topology>
    </subcellularLocation>
</comment>
<evidence type="ECO:0000256" key="2">
    <source>
        <dbReference type="ARBA" id="ARBA00010328"/>
    </source>
</evidence>
<dbReference type="GO" id="GO:0016787">
    <property type="term" value="F:hydrolase activity"/>
    <property type="evidence" value="ECO:0007669"/>
    <property type="project" value="UniProtKB-KW"/>
</dbReference>